<feature type="transmembrane region" description="Helical" evidence="1">
    <location>
        <begin position="57"/>
        <end position="75"/>
    </location>
</feature>
<evidence type="ECO:0000313" key="2">
    <source>
        <dbReference type="EMBL" id="QDV37935.1"/>
    </source>
</evidence>
<keyword evidence="1" id="KW-1133">Transmembrane helix</keyword>
<gene>
    <name evidence="2" type="ORF">ElP_58820</name>
</gene>
<keyword evidence="1" id="KW-0472">Membrane</keyword>
<reference evidence="2 3" key="1">
    <citation type="submission" date="2019-02" db="EMBL/GenBank/DDBJ databases">
        <title>Deep-cultivation of Planctomycetes and their phenomic and genomic characterization uncovers novel biology.</title>
        <authorList>
            <person name="Wiegand S."/>
            <person name="Jogler M."/>
            <person name="Boedeker C."/>
            <person name="Pinto D."/>
            <person name="Vollmers J."/>
            <person name="Rivas-Marin E."/>
            <person name="Kohn T."/>
            <person name="Peeters S.H."/>
            <person name="Heuer A."/>
            <person name="Rast P."/>
            <person name="Oberbeckmann S."/>
            <person name="Bunk B."/>
            <person name="Jeske O."/>
            <person name="Meyerdierks A."/>
            <person name="Storesund J.E."/>
            <person name="Kallscheuer N."/>
            <person name="Luecker S."/>
            <person name="Lage O.M."/>
            <person name="Pohl T."/>
            <person name="Merkel B.J."/>
            <person name="Hornburger P."/>
            <person name="Mueller R.-W."/>
            <person name="Bruemmer F."/>
            <person name="Labrenz M."/>
            <person name="Spormann A.M."/>
            <person name="Op den Camp H."/>
            <person name="Overmann J."/>
            <person name="Amann R."/>
            <person name="Jetten M.S.M."/>
            <person name="Mascher T."/>
            <person name="Medema M.H."/>
            <person name="Devos D.P."/>
            <person name="Kaster A.-K."/>
            <person name="Ovreas L."/>
            <person name="Rohde M."/>
            <person name="Galperin M.Y."/>
            <person name="Jogler C."/>
        </authorList>
    </citation>
    <scope>NUCLEOTIDE SEQUENCE [LARGE SCALE GENOMIC DNA]</scope>
    <source>
        <strain evidence="2 3">ElP</strain>
    </source>
</reference>
<dbReference type="KEGG" id="tpla:ElP_58820"/>
<name>A0A518HAQ1_9BACT</name>
<feature type="transmembrane region" description="Helical" evidence="1">
    <location>
        <begin position="87"/>
        <end position="113"/>
    </location>
</feature>
<dbReference type="EMBL" id="CP036426">
    <property type="protein sequence ID" value="QDV37935.1"/>
    <property type="molecule type" value="Genomic_DNA"/>
</dbReference>
<dbReference type="Proteomes" id="UP000317835">
    <property type="component" value="Chromosome"/>
</dbReference>
<evidence type="ECO:0000256" key="1">
    <source>
        <dbReference type="SAM" id="Phobius"/>
    </source>
</evidence>
<sequence>MGMDENLAIGPSSAALALVVIGIAFLLTWRQRVESRRHRSVEDEADRRYFARQDRRRYRGVICLAVLGLGIGVGGNIDIRAGRSERIAFVVTWGAVFLLLLQVLLLAFVDLWSTRRYADRQRRRLAEERRITLEREVAELLERRRREGRSRADED</sequence>
<feature type="transmembrane region" description="Helical" evidence="1">
    <location>
        <begin position="6"/>
        <end position="29"/>
    </location>
</feature>
<protein>
    <submittedName>
        <fullName evidence="2">Uncharacterized protein</fullName>
    </submittedName>
</protein>
<keyword evidence="1" id="KW-0812">Transmembrane</keyword>
<dbReference type="AlphaFoldDB" id="A0A518HAQ1"/>
<organism evidence="2 3">
    <name type="scientific">Tautonia plasticadhaerens</name>
    <dbReference type="NCBI Taxonomy" id="2527974"/>
    <lineage>
        <taxon>Bacteria</taxon>
        <taxon>Pseudomonadati</taxon>
        <taxon>Planctomycetota</taxon>
        <taxon>Planctomycetia</taxon>
        <taxon>Isosphaerales</taxon>
        <taxon>Isosphaeraceae</taxon>
        <taxon>Tautonia</taxon>
    </lineage>
</organism>
<proteinExistence type="predicted"/>
<accession>A0A518HAQ1</accession>
<keyword evidence="3" id="KW-1185">Reference proteome</keyword>
<evidence type="ECO:0000313" key="3">
    <source>
        <dbReference type="Proteomes" id="UP000317835"/>
    </source>
</evidence>